<dbReference type="GO" id="GO:0009117">
    <property type="term" value="P:nucleotide metabolic process"/>
    <property type="evidence" value="ECO:0007669"/>
    <property type="project" value="UniProtKB-KW"/>
</dbReference>
<dbReference type="HAMAP" id="MF_00528">
    <property type="entry name" value="Maf"/>
    <property type="match status" value="1"/>
</dbReference>
<evidence type="ECO:0000256" key="4">
    <source>
        <dbReference type="ARBA" id="ARBA00023080"/>
    </source>
</evidence>
<dbReference type="FunFam" id="3.90.950.10:FF:000005">
    <property type="entry name" value="7-methyl-GTP pyrophosphatase"/>
    <property type="match status" value="1"/>
</dbReference>
<keyword evidence="4 9" id="KW-0546">Nucleotide metabolism</keyword>
<evidence type="ECO:0000256" key="8">
    <source>
        <dbReference type="ARBA" id="ARBA00068163"/>
    </source>
</evidence>
<dbReference type="InterPro" id="IPR003697">
    <property type="entry name" value="Maf-like"/>
</dbReference>
<feature type="site" description="Important for substrate specificity" evidence="9">
    <location>
        <position position="19"/>
    </location>
</feature>
<sequence>MNTHPSSPIRLVLASSSPYRRELLAKLGIPFESASPDIDETAMAGETPTQLSKRLAEEKAHALRNHFPAHLIIGSDQVAMLDGVQLGKPGDTARAVAQLLAASGKAVEFFTSVCVMNSKTGMTVSDTDKTVVHFRTLSRRKIERYVDIERPFDCAGGFKSESLGIALIERLETADPNALVGLPLIRLVGLLEKCGLEILVQR</sequence>
<accession>A0A2W4RA38</accession>
<comment type="similarity">
    <text evidence="7 9">Belongs to the Maf family. YceF subfamily.</text>
</comment>
<dbReference type="CDD" id="cd00555">
    <property type="entry name" value="Maf"/>
    <property type="match status" value="1"/>
</dbReference>
<evidence type="ECO:0000256" key="5">
    <source>
        <dbReference type="ARBA" id="ARBA00050213"/>
    </source>
</evidence>
<comment type="caution">
    <text evidence="9">Lacks conserved residue(s) required for the propagation of feature annotation.</text>
</comment>
<proteinExistence type="inferred from homology"/>
<feature type="active site" description="Proton acceptor" evidence="9">
    <location>
        <position position="76"/>
    </location>
</feature>
<dbReference type="AlphaFoldDB" id="A0A2W4RA38"/>
<evidence type="ECO:0000313" key="10">
    <source>
        <dbReference type="EMBL" id="PZN80961.1"/>
    </source>
</evidence>
<dbReference type="PIRSF" id="PIRSF006305">
    <property type="entry name" value="Maf"/>
    <property type="match status" value="1"/>
</dbReference>
<dbReference type="EMBL" id="QJPH01000276">
    <property type="protein sequence ID" value="PZN80961.1"/>
    <property type="molecule type" value="Genomic_DNA"/>
</dbReference>
<dbReference type="GO" id="GO:0005737">
    <property type="term" value="C:cytoplasm"/>
    <property type="evidence" value="ECO:0007669"/>
    <property type="project" value="UniProtKB-SubCell"/>
</dbReference>
<evidence type="ECO:0000256" key="1">
    <source>
        <dbReference type="ARBA" id="ARBA00004496"/>
    </source>
</evidence>
<dbReference type="EC" id="3.6.1.-" evidence="9"/>
<evidence type="ECO:0000313" key="11">
    <source>
        <dbReference type="Proteomes" id="UP000249396"/>
    </source>
</evidence>
<dbReference type="InterPro" id="IPR029001">
    <property type="entry name" value="ITPase-like_fam"/>
</dbReference>
<dbReference type="PANTHER" id="PTHR43213:SF10">
    <property type="entry name" value="7-METHYL-GTP PYROPHOSPHATASE"/>
    <property type="match status" value="1"/>
</dbReference>
<comment type="caution">
    <text evidence="10">The sequence shown here is derived from an EMBL/GenBank/DDBJ whole genome shotgun (WGS) entry which is preliminary data.</text>
</comment>
<organism evidence="10 11">
    <name type="scientific">Candidatus Methylumidiphilus alinenensis</name>
    <dbReference type="NCBI Taxonomy" id="2202197"/>
    <lineage>
        <taxon>Bacteria</taxon>
        <taxon>Pseudomonadati</taxon>
        <taxon>Pseudomonadota</taxon>
        <taxon>Gammaproteobacteria</taxon>
        <taxon>Methylococcales</taxon>
        <taxon>Candidatus Methylumidiphilus</taxon>
    </lineage>
</organism>
<dbReference type="NCBIfam" id="TIGR00172">
    <property type="entry name" value="maf"/>
    <property type="match status" value="1"/>
</dbReference>
<name>A0A2W4RA38_9GAMM</name>
<comment type="catalytic activity">
    <reaction evidence="5 9">
        <text>N(7)-methyl-GTP + H2O = N(7)-methyl-GMP + diphosphate + H(+)</text>
        <dbReference type="Rhea" id="RHEA:58744"/>
        <dbReference type="ChEBI" id="CHEBI:15377"/>
        <dbReference type="ChEBI" id="CHEBI:15378"/>
        <dbReference type="ChEBI" id="CHEBI:33019"/>
        <dbReference type="ChEBI" id="CHEBI:58285"/>
        <dbReference type="ChEBI" id="CHEBI:87133"/>
    </reaction>
</comment>
<evidence type="ECO:0000256" key="9">
    <source>
        <dbReference type="HAMAP-Rule" id="MF_00528"/>
    </source>
</evidence>
<dbReference type="Gene3D" id="3.90.950.10">
    <property type="match status" value="1"/>
</dbReference>
<comment type="subcellular location">
    <subcellularLocation>
        <location evidence="1 9">Cytoplasm</location>
    </subcellularLocation>
</comment>
<dbReference type="PANTHER" id="PTHR43213">
    <property type="entry name" value="BIFUNCTIONAL DTTP/UTP PYROPHOSPHATASE/METHYLTRANSFERASE PROTEIN-RELATED"/>
    <property type="match status" value="1"/>
</dbReference>
<protein>
    <recommendedName>
        <fullName evidence="8 9">7-methyl-GTP pyrophosphatase</fullName>
        <shortName evidence="9">m(7)GTP pyrophosphatase</shortName>
        <ecNumber evidence="9">3.6.1.-</ecNumber>
    </recommendedName>
</protein>
<evidence type="ECO:0000256" key="2">
    <source>
        <dbReference type="ARBA" id="ARBA00022490"/>
    </source>
</evidence>
<dbReference type="SUPFAM" id="SSF52972">
    <property type="entry name" value="ITPase-like"/>
    <property type="match status" value="1"/>
</dbReference>
<comment type="function">
    <text evidence="6 9">Nucleoside triphosphate pyrophosphatase that hydrolyzes 7-methyl-GTP (m(7)GTP). May have a dual role in cell division arrest and in preventing the incorporation of modified nucleotides into cellular nucleic acids.</text>
</comment>
<dbReference type="Proteomes" id="UP000249396">
    <property type="component" value="Unassembled WGS sequence"/>
</dbReference>
<evidence type="ECO:0000256" key="3">
    <source>
        <dbReference type="ARBA" id="ARBA00022801"/>
    </source>
</evidence>
<reference evidence="10 11" key="1">
    <citation type="journal article" date="2018" name="Aquat. Microb. Ecol.">
        <title>Gammaproteobacterial methanotrophs dominate.</title>
        <authorList>
            <person name="Rissanen A.J."/>
            <person name="Saarenheimo J."/>
            <person name="Tiirola M."/>
            <person name="Peura S."/>
            <person name="Aalto S.L."/>
            <person name="Karvinen A."/>
            <person name="Nykanen H."/>
        </authorList>
    </citation>
    <scope>NUCLEOTIDE SEQUENCE [LARGE SCALE GENOMIC DNA]</scope>
    <source>
        <strain evidence="10">AMbin10</strain>
    </source>
</reference>
<comment type="cofactor">
    <cofactor evidence="9">
        <name>a divalent metal cation</name>
        <dbReference type="ChEBI" id="CHEBI:60240"/>
    </cofactor>
</comment>
<feature type="site" description="Important for substrate specificity" evidence="9">
    <location>
        <position position="161"/>
    </location>
</feature>
<keyword evidence="3 9" id="KW-0378">Hydrolase</keyword>
<evidence type="ECO:0000256" key="7">
    <source>
        <dbReference type="ARBA" id="ARBA00060749"/>
    </source>
</evidence>
<dbReference type="Pfam" id="PF02545">
    <property type="entry name" value="Maf"/>
    <property type="match status" value="1"/>
</dbReference>
<evidence type="ECO:0000256" key="6">
    <source>
        <dbReference type="ARBA" id="ARBA00053369"/>
    </source>
</evidence>
<keyword evidence="2 9" id="KW-0963">Cytoplasm</keyword>
<feature type="site" description="Important for substrate specificity" evidence="9">
    <location>
        <position position="77"/>
    </location>
</feature>
<gene>
    <name evidence="10" type="ORF">DM484_09135</name>
</gene>
<dbReference type="GO" id="GO:0047429">
    <property type="term" value="F:nucleoside triphosphate diphosphatase activity"/>
    <property type="evidence" value="ECO:0007669"/>
    <property type="project" value="InterPro"/>
</dbReference>